<reference evidence="1" key="1">
    <citation type="submission" date="2016-10" db="EMBL/GenBank/DDBJ databases">
        <title>Sequence of Gallionella enrichment culture.</title>
        <authorList>
            <person name="Poehlein A."/>
            <person name="Muehling M."/>
            <person name="Daniel R."/>
        </authorList>
    </citation>
    <scope>NUCLEOTIDE SEQUENCE</scope>
</reference>
<organism evidence="1">
    <name type="scientific">mine drainage metagenome</name>
    <dbReference type="NCBI Taxonomy" id="410659"/>
    <lineage>
        <taxon>unclassified sequences</taxon>
        <taxon>metagenomes</taxon>
        <taxon>ecological metagenomes</taxon>
    </lineage>
</organism>
<dbReference type="InterPro" id="IPR036249">
    <property type="entry name" value="Thioredoxin-like_sf"/>
</dbReference>
<name>A0A1J5R6Q9_9ZZZZ</name>
<dbReference type="Gene3D" id="3.40.30.10">
    <property type="entry name" value="Glutaredoxin"/>
    <property type="match status" value="1"/>
</dbReference>
<sequence>MLAQAARREKGVRIVLVDEGEPAARVADFLRRENLAPPEVLLDAHNVLMAHYRAPGFPTTLFIAADGRVQRMHIGELSAATLAQGVAELRRSPAP</sequence>
<gene>
    <name evidence="1" type="primary">resA_38</name>
    <name evidence="1" type="ORF">GALL_304130</name>
</gene>
<proteinExistence type="predicted"/>
<protein>
    <submittedName>
        <fullName evidence="1">Thiol-disulfide oxidoreductase ResA</fullName>
    </submittedName>
</protein>
<comment type="caution">
    <text evidence="1">The sequence shown here is derived from an EMBL/GenBank/DDBJ whole genome shotgun (WGS) entry which is preliminary data.</text>
</comment>
<dbReference type="AlphaFoldDB" id="A0A1J5R6Q9"/>
<dbReference type="CDD" id="cd02966">
    <property type="entry name" value="TlpA_like_family"/>
    <property type="match status" value="1"/>
</dbReference>
<accession>A0A1J5R6Q9</accession>
<dbReference type="EMBL" id="MLJW01000407">
    <property type="protein sequence ID" value="OIQ87735.1"/>
    <property type="molecule type" value="Genomic_DNA"/>
</dbReference>
<dbReference type="SUPFAM" id="SSF52833">
    <property type="entry name" value="Thioredoxin-like"/>
    <property type="match status" value="1"/>
</dbReference>
<evidence type="ECO:0000313" key="1">
    <source>
        <dbReference type="EMBL" id="OIQ87735.1"/>
    </source>
</evidence>